<dbReference type="InterPro" id="IPR003593">
    <property type="entry name" value="AAA+_ATPase"/>
</dbReference>
<dbReference type="GO" id="GO:0005886">
    <property type="term" value="C:plasma membrane"/>
    <property type="evidence" value="ECO:0007669"/>
    <property type="project" value="TreeGrafter"/>
</dbReference>
<evidence type="ECO:0000259" key="4">
    <source>
        <dbReference type="PROSITE" id="PS50893"/>
    </source>
</evidence>
<keyword evidence="6" id="KW-1185">Reference proteome</keyword>
<dbReference type="InterPro" id="IPR027417">
    <property type="entry name" value="P-loop_NTPase"/>
</dbReference>
<evidence type="ECO:0000256" key="3">
    <source>
        <dbReference type="ARBA" id="ARBA00022840"/>
    </source>
</evidence>
<gene>
    <name evidence="5" type="ORF">EDD33_0486</name>
</gene>
<dbReference type="SUPFAM" id="SSF52540">
    <property type="entry name" value="P-loop containing nucleoside triphosphate hydrolases"/>
    <property type="match status" value="1"/>
</dbReference>
<dbReference type="InterPro" id="IPR003439">
    <property type="entry name" value="ABC_transporter-like_ATP-bd"/>
</dbReference>
<keyword evidence="1" id="KW-0813">Transport</keyword>
<evidence type="ECO:0000313" key="6">
    <source>
        <dbReference type="Proteomes" id="UP000281738"/>
    </source>
</evidence>
<proteinExistence type="predicted"/>
<feature type="domain" description="ABC transporter" evidence="4">
    <location>
        <begin position="28"/>
        <end position="274"/>
    </location>
</feature>
<dbReference type="GO" id="GO:0016887">
    <property type="term" value="F:ATP hydrolysis activity"/>
    <property type="evidence" value="ECO:0007669"/>
    <property type="project" value="InterPro"/>
</dbReference>
<dbReference type="Proteomes" id="UP000281738">
    <property type="component" value="Unassembled WGS sequence"/>
</dbReference>
<evidence type="ECO:0000313" key="5">
    <source>
        <dbReference type="EMBL" id="ROR89657.1"/>
    </source>
</evidence>
<sequence length="279" mass="29801">MHILCAGTKVVHVTLGDHVSEARMDEALELNGITVTYGGLTALSEVSLVVEPGTVHGVIGPNGAGKTTLFNVACGFTAPDSGTLSWEGTRLDRLRPHDLAGLGIARTLQGVGLFDRMSVLENVVVGADTRARSGFWSSLLGLPRSSREERQLREEAMAVLERLGVASYAARTPTSLPYPVRKKVALARALAARPRLLLLDEPASGLAADEMDELGELVRELTGEMAVLLVEHHMDLVMRVCDQITVLDFGRRIAHGPPAVVRDDPAVLAAYLGDTVEGV</sequence>
<evidence type="ECO:0000256" key="1">
    <source>
        <dbReference type="ARBA" id="ARBA00022448"/>
    </source>
</evidence>
<name>A0A3N2CQ60_9ACTN</name>
<dbReference type="PROSITE" id="PS50893">
    <property type="entry name" value="ABC_TRANSPORTER_2"/>
    <property type="match status" value="1"/>
</dbReference>
<accession>A0A3N2CQ60</accession>
<dbReference type="SMART" id="SM00382">
    <property type="entry name" value="AAA"/>
    <property type="match status" value="1"/>
</dbReference>
<evidence type="ECO:0000256" key="2">
    <source>
        <dbReference type="ARBA" id="ARBA00022741"/>
    </source>
</evidence>
<dbReference type="EMBL" id="RKHO01000001">
    <property type="protein sequence ID" value="ROR89657.1"/>
    <property type="molecule type" value="Genomic_DNA"/>
</dbReference>
<reference evidence="5 6" key="1">
    <citation type="submission" date="2018-11" db="EMBL/GenBank/DDBJ databases">
        <title>Sequencing the genomes of 1000 actinobacteria strains.</title>
        <authorList>
            <person name="Klenk H.-P."/>
        </authorList>
    </citation>
    <scope>NUCLEOTIDE SEQUENCE [LARGE SCALE GENOMIC DNA]</scope>
    <source>
        <strain evidence="5 6">DSM 12652</strain>
    </source>
</reference>
<dbReference type="InterPro" id="IPR051120">
    <property type="entry name" value="ABC_AA/LPS_Transport"/>
</dbReference>
<keyword evidence="3 5" id="KW-0067">ATP-binding</keyword>
<dbReference type="FunFam" id="3.40.50.300:FF:000421">
    <property type="entry name" value="Branched-chain amino acid ABC transporter ATP-binding protein"/>
    <property type="match status" value="1"/>
</dbReference>
<dbReference type="Pfam" id="PF00005">
    <property type="entry name" value="ABC_tran"/>
    <property type="match status" value="1"/>
</dbReference>
<dbReference type="GO" id="GO:0005524">
    <property type="term" value="F:ATP binding"/>
    <property type="evidence" value="ECO:0007669"/>
    <property type="project" value="UniProtKB-KW"/>
</dbReference>
<dbReference type="PANTHER" id="PTHR45772">
    <property type="entry name" value="CONSERVED COMPONENT OF ABC TRANSPORTER FOR NATURAL AMINO ACIDS-RELATED"/>
    <property type="match status" value="1"/>
</dbReference>
<dbReference type="InterPro" id="IPR032823">
    <property type="entry name" value="BCA_ABC_TP_C"/>
</dbReference>
<keyword evidence="2" id="KW-0547">Nucleotide-binding</keyword>
<dbReference type="CDD" id="cd03219">
    <property type="entry name" value="ABC_Mj1267_LivG_branched"/>
    <property type="match status" value="1"/>
</dbReference>
<dbReference type="Gene3D" id="3.40.50.300">
    <property type="entry name" value="P-loop containing nucleotide triphosphate hydrolases"/>
    <property type="match status" value="1"/>
</dbReference>
<organism evidence="5 6">
    <name type="scientific">Nocardioides aurantiacus</name>
    <dbReference type="NCBI Taxonomy" id="86796"/>
    <lineage>
        <taxon>Bacteria</taxon>
        <taxon>Bacillati</taxon>
        <taxon>Actinomycetota</taxon>
        <taxon>Actinomycetes</taxon>
        <taxon>Propionibacteriales</taxon>
        <taxon>Nocardioidaceae</taxon>
        <taxon>Nocardioides</taxon>
    </lineage>
</organism>
<dbReference type="AlphaFoldDB" id="A0A3N2CQ60"/>
<protein>
    <submittedName>
        <fullName evidence="5">Branched-chain amino acid transport system ATP-binding protein</fullName>
    </submittedName>
</protein>
<dbReference type="Pfam" id="PF12399">
    <property type="entry name" value="BCA_ABC_TP_C"/>
    <property type="match status" value="1"/>
</dbReference>
<comment type="caution">
    <text evidence="5">The sequence shown here is derived from an EMBL/GenBank/DDBJ whole genome shotgun (WGS) entry which is preliminary data.</text>
</comment>